<feature type="domain" description="Plastocyanin-like" evidence="11">
    <location>
        <begin position="178"/>
        <end position="219"/>
    </location>
</feature>
<dbReference type="PANTHER" id="PTHR48267">
    <property type="entry name" value="CUPREDOXIN SUPERFAMILY PROTEIN"/>
    <property type="match status" value="1"/>
</dbReference>
<dbReference type="InterPro" id="IPR011706">
    <property type="entry name" value="Cu-oxidase_C"/>
</dbReference>
<keyword evidence="3" id="KW-0479">Metal-binding</keyword>
<keyword evidence="12" id="KW-0946">Virion</keyword>
<accession>A0A8J3W3Q4</accession>
<comment type="subunit">
    <text evidence="2">Monomer.</text>
</comment>
<dbReference type="InterPro" id="IPR006311">
    <property type="entry name" value="TAT_signal"/>
</dbReference>
<name>A0A8J3W3Q4_9ACTN</name>
<evidence type="ECO:0000313" key="12">
    <source>
        <dbReference type="EMBL" id="GIH75032.1"/>
    </source>
</evidence>
<dbReference type="InterPro" id="IPR002355">
    <property type="entry name" value="Cu_oxidase_Cu_BS"/>
</dbReference>
<organism evidence="12 13">
    <name type="scientific">Planobispora longispora</name>
    <dbReference type="NCBI Taxonomy" id="28887"/>
    <lineage>
        <taxon>Bacteria</taxon>
        <taxon>Bacillati</taxon>
        <taxon>Actinomycetota</taxon>
        <taxon>Actinomycetes</taxon>
        <taxon>Streptosporangiales</taxon>
        <taxon>Streptosporangiaceae</taxon>
        <taxon>Planobispora</taxon>
    </lineage>
</organism>
<dbReference type="AlphaFoldDB" id="A0A8J3W3Q4"/>
<evidence type="ECO:0000259" key="10">
    <source>
        <dbReference type="Pfam" id="PF07731"/>
    </source>
</evidence>
<dbReference type="GO" id="GO:0016491">
    <property type="term" value="F:oxidoreductase activity"/>
    <property type="evidence" value="ECO:0007669"/>
    <property type="project" value="UniProtKB-KW"/>
</dbReference>
<evidence type="ECO:0000256" key="8">
    <source>
        <dbReference type="ARBA" id="ARBA00043090"/>
    </source>
</evidence>
<evidence type="ECO:0000313" key="13">
    <source>
        <dbReference type="Proteomes" id="UP000616724"/>
    </source>
</evidence>
<comment type="caution">
    <text evidence="12">The sequence shown here is derived from an EMBL/GenBank/DDBJ whole genome shotgun (WGS) entry which is preliminary data.</text>
</comment>
<evidence type="ECO:0000256" key="3">
    <source>
        <dbReference type="ARBA" id="ARBA00022723"/>
    </source>
</evidence>
<evidence type="ECO:0000256" key="6">
    <source>
        <dbReference type="ARBA" id="ARBA00041027"/>
    </source>
</evidence>
<dbReference type="InterPro" id="IPR011707">
    <property type="entry name" value="Cu-oxidase-like_N"/>
</dbReference>
<comment type="catalytic activity">
    <reaction evidence="9">
        <text>4 Cu(+) + O2 + 4 H(+) = 4 Cu(2+) + 2 H2O</text>
        <dbReference type="Rhea" id="RHEA:30083"/>
        <dbReference type="ChEBI" id="CHEBI:15377"/>
        <dbReference type="ChEBI" id="CHEBI:15378"/>
        <dbReference type="ChEBI" id="CHEBI:15379"/>
        <dbReference type="ChEBI" id="CHEBI:29036"/>
        <dbReference type="ChEBI" id="CHEBI:49552"/>
        <dbReference type="EC" id="1.16.3.4"/>
    </reaction>
    <physiologicalReaction direction="left-to-right" evidence="9">
        <dbReference type="Rhea" id="RHEA:30084"/>
    </physiologicalReaction>
</comment>
<dbReference type="PROSITE" id="PS51257">
    <property type="entry name" value="PROKAR_LIPOPROTEIN"/>
    <property type="match status" value="1"/>
</dbReference>
<feature type="domain" description="Plastocyanin-like" evidence="10">
    <location>
        <begin position="416"/>
        <end position="523"/>
    </location>
</feature>
<dbReference type="Gene3D" id="2.60.40.420">
    <property type="entry name" value="Cupredoxins - blue copper proteins"/>
    <property type="match status" value="3"/>
</dbReference>
<dbReference type="EC" id="1.16.3.4" evidence="5"/>
<keyword evidence="12" id="KW-0167">Capsid protein</keyword>
<keyword evidence="4" id="KW-0560">Oxidoreductase</keyword>
<dbReference type="PROSITE" id="PS00080">
    <property type="entry name" value="MULTICOPPER_OXIDASE2"/>
    <property type="match status" value="1"/>
</dbReference>
<dbReference type="PROSITE" id="PS51318">
    <property type="entry name" value="TAT"/>
    <property type="match status" value="1"/>
</dbReference>
<dbReference type="EMBL" id="BOOH01000014">
    <property type="protein sequence ID" value="GIH75032.1"/>
    <property type="molecule type" value="Genomic_DNA"/>
</dbReference>
<dbReference type="Pfam" id="PF07732">
    <property type="entry name" value="Cu-oxidase_3"/>
    <property type="match status" value="2"/>
</dbReference>
<feature type="domain" description="Plastocyanin-like" evidence="11">
    <location>
        <begin position="86"/>
        <end position="145"/>
    </location>
</feature>
<evidence type="ECO:0000256" key="1">
    <source>
        <dbReference type="ARBA" id="ARBA00010609"/>
    </source>
</evidence>
<sequence>MISRHVPHRVPYRVSRRGFLGLLGGAGLAAAGCGGAGGFLTAEVSGETLTSALPLPRPFTVPLPVPATARPVRPGHYEVVQRAAKVEIVPGVLTEVWGYDGTFPGPTFDLRRGDRTVVRVRNELPVPTSTHLHGGVTPPGSDGYPTDLVVARGRGFRPAPGAHAHHDPSLWTLHPGAKDYVYPLDQRAATLWYHDHRMDFTAPQVWRGLAGFLLVRDDEDDALPLPKGERDIPLMICDRAFEEDGSFRYPSRDRSLLVTPGVEDAYMEGVEGDVILVNGAPWPVLEVDAARYRLRLLNASNARRYRLALTPGGGFVQVGGDQGLLAAPVAHEAVTMAPGERFDVVVDFSAHPVGTEVTLVNTLGTGPARGVMRFRVVRRARDDSAVPGRLSRVDPPDRSAAVATRLFDFRRTGQGGGGSWTINGRPYRPGVPLATPRLGTTELWRFTGDFHHPVHVHLARFQVLARNGGPPAPTDAGWKDTVDVRPYEVVDTLVRFEGYRGRYMMHCHNLEHEDMAMMADFDVV</sequence>
<comment type="similarity">
    <text evidence="1">Belongs to the multicopper oxidase family.</text>
</comment>
<evidence type="ECO:0000256" key="9">
    <source>
        <dbReference type="ARBA" id="ARBA00048092"/>
    </source>
</evidence>
<dbReference type="Proteomes" id="UP000616724">
    <property type="component" value="Unassembled WGS sequence"/>
</dbReference>
<dbReference type="RefSeq" id="WP_239315995.1">
    <property type="nucleotide sequence ID" value="NZ_BOOH01000014.1"/>
</dbReference>
<keyword evidence="13" id="KW-1185">Reference proteome</keyword>
<dbReference type="InterPro" id="IPR008972">
    <property type="entry name" value="Cupredoxin"/>
</dbReference>
<evidence type="ECO:0000256" key="5">
    <source>
        <dbReference type="ARBA" id="ARBA00038978"/>
    </source>
</evidence>
<dbReference type="CDD" id="cd14448">
    <property type="entry name" value="CuRO_2_BOD_CotA_like"/>
    <property type="match status" value="1"/>
</dbReference>
<evidence type="ECO:0000256" key="2">
    <source>
        <dbReference type="ARBA" id="ARBA00011245"/>
    </source>
</evidence>
<evidence type="ECO:0000256" key="4">
    <source>
        <dbReference type="ARBA" id="ARBA00023002"/>
    </source>
</evidence>
<evidence type="ECO:0000259" key="11">
    <source>
        <dbReference type="Pfam" id="PF07732"/>
    </source>
</evidence>
<dbReference type="PANTHER" id="PTHR48267:SF1">
    <property type="entry name" value="BILIRUBIN OXIDASE"/>
    <property type="match status" value="1"/>
</dbReference>
<dbReference type="Pfam" id="PF07731">
    <property type="entry name" value="Cu-oxidase_2"/>
    <property type="match status" value="1"/>
</dbReference>
<proteinExistence type="inferred from homology"/>
<dbReference type="GO" id="GO:0005507">
    <property type="term" value="F:copper ion binding"/>
    <property type="evidence" value="ECO:0007669"/>
    <property type="project" value="InterPro"/>
</dbReference>
<evidence type="ECO:0000256" key="7">
    <source>
        <dbReference type="ARBA" id="ARBA00042896"/>
    </source>
</evidence>
<dbReference type="SUPFAM" id="SSF49503">
    <property type="entry name" value="Cupredoxins"/>
    <property type="match status" value="3"/>
</dbReference>
<reference evidence="12 13" key="1">
    <citation type="submission" date="2021-01" db="EMBL/GenBank/DDBJ databases">
        <title>Whole genome shotgun sequence of Planobispora longispora NBRC 13918.</title>
        <authorList>
            <person name="Komaki H."/>
            <person name="Tamura T."/>
        </authorList>
    </citation>
    <scope>NUCLEOTIDE SEQUENCE [LARGE SCALE GENOMIC DNA]</scope>
    <source>
        <strain evidence="12 13">NBRC 13918</strain>
    </source>
</reference>
<dbReference type="InterPro" id="IPR045087">
    <property type="entry name" value="Cu-oxidase_fam"/>
</dbReference>
<gene>
    <name evidence="12" type="primary">cotA_1</name>
    <name evidence="12" type="ORF">Plo01_14610</name>
</gene>
<protein>
    <recommendedName>
        <fullName evidence="6">Multicopper oxidase CueO</fullName>
        <ecNumber evidence="5">1.16.3.4</ecNumber>
    </recommendedName>
    <alternativeName>
        <fullName evidence="7">Copper efflux oxidase</fullName>
    </alternativeName>
    <alternativeName>
        <fullName evidence="8">Cuprous oxidase</fullName>
    </alternativeName>
</protein>